<keyword evidence="1" id="KW-0596">Phosphopantetheine</keyword>
<dbReference type="Pfam" id="PF00550">
    <property type="entry name" value="PP-binding"/>
    <property type="match status" value="1"/>
</dbReference>
<evidence type="ECO:0000256" key="1">
    <source>
        <dbReference type="ARBA" id="ARBA00022450"/>
    </source>
</evidence>
<dbReference type="SUPFAM" id="SSF47336">
    <property type="entry name" value="ACP-like"/>
    <property type="match status" value="1"/>
</dbReference>
<dbReference type="Proteomes" id="UP000198614">
    <property type="component" value="Unassembled WGS sequence"/>
</dbReference>
<dbReference type="SMART" id="SM00823">
    <property type="entry name" value="PKS_PP"/>
    <property type="match status" value="1"/>
</dbReference>
<evidence type="ECO:0000313" key="5">
    <source>
        <dbReference type="EMBL" id="WUR36045.1"/>
    </source>
</evidence>
<sequence>MFTALRDILVGPFKVDPEKVTPEATLEQLGLDSLSVVELSLILEKDLGVSVTDDELLQTPTIGAMAELIGERGAPV</sequence>
<dbReference type="InterPro" id="IPR020806">
    <property type="entry name" value="PKS_PP-bd"/>
</dbReference>
<evidence type="ECO:0000313" key="4">
    <source>
        <dbReference type="EMBL" id="SDG37894.1"/>
    </source>
</evidence>
<accession>A0A1G7TSF1</accession>
<keyword evidence="7" id="KW-1185">Reference proteome</keyword>
<dbReference type="InterPro" id="IPR009081">
    <property type="entry name" value="PP-bd_ACP"/>
</dbReference>
<dbReference type="GO" id="GO:0031177">
    <property type="term" value="F:phosphopantetheine binding"/>
    <property type="evidence" value="ECO:0007669"/>
    <property type="project" value="InterPro"/>
</dbReference>
<dbReference type="Proteomes" id="UP001432161">
    <property type="component" value="Chromosome"/>
</dbReference>
<dbReference type="EMBL" id="FNAX01000018">
    <property type="protein sequence ID" value="SDG37894.1"/>
    <property type="molecule type" value="Genomic_DNA"/>
</dbReference>
<evidence type="ECO:0000313" key="7">
    <source>
        <dbReference type="Proteomes" id="UP001432161"/>
    </source>
</evidence>
<feature type="domain" description="Carrier" evidence="3">
    <location>
        <begin position="1"/>
        <end position="73"/>
    </location>
</feature>
<dbReference type="AlphaFoldDB" id="A0A1G7TSF1"/>
<evidence type="ECO:0000256" key="2">
    <source>
        <dbReference type="ARBA" id="ARBA00022553"/>
    </source>
</evidence>
<evidence type="ECO:0000259" key="3">
    <source>
        <dbReference type="PROSITE" id="PS50075"/>
    </source>
</evidence>
<name>A0A1G7TSF1_9ACTN</name>
<reference evidence="4 6" key="1">
    <citation type="submission" date="2016-10" db="EMBL/GenBank/DDBJ databases">
        <authorList>
            <person name="de Groot N.N."/>
        </authorList>
    </citation>
    <scope>NUCLEOTIDE SEQUENCE [LARGE SCALE GENOMIC DNA]</scope>
    <source>
        <strain evidence="4 6">CGMCC 4.1859</strain>
    </source>
</reference>
<dbReference type="EMBL" id="CP108330">
    <property type="protein sequence ID" value="WUR36045.1"/>
    <property type="molecule type" value="Genomic_DNA"/>
</dbReference>
<protein>
    <submittedName>
        <fullName evidence="4">Acyl carrier protein</fullName>
    </submittedName>
</protein>
<keyword evidence="2" id="KW-0597">Phosphoprotein</keyword>
<dbReference type="PROSITE" id="PS50075">
    <property type="entry name" value="CARRIER"/>
    <property type="match status" value="1"/>
</dbReference>
<reference evidence="5" key="2">
    <citation type="submission" date="2022-10" db="EMBL/GenBank/DDBJ databases">
        <title>The complete genomes of actinobacterial strains from the NBC collection.</title>
        <authorList>
            <person name="Joergensen T.S."/>
            <person name="Alvarez Arevalo M."/>
            <person name="Sterndorff E.B."/>
            <person name="Faurdal D."/>
            <person name="Vuksanovic O."/>
            <person name="Mourched A.-S."/>
            <person name="Charusanti P."/>
            <person name="Shaw S."/>
            <person name="Blin K."/>
            <person name="Weber T."/>
        </authorList>
    </citation>
    <scope>NUCLEOTIDE SEQUENCE</scope>
    <source>
        <strain evidence="5">NBC_00489</strain>
    </source>
</reference>
<dbReference type="GO" id="GO:0017000">
    <property type="term" value="P:antibiotic biosynthetic process"/>
    <property type="evidence" value="ECO:0007669"/>
    <property type="project" value="UniProtKB-ARBA"/>
</dbReference>
<dbReference type="InterPro" id="IPR036736">
    <property type="entry name" value="ACP-like_sf"/>
</dbReference>
<evidence type="ECO:0000313" key="6">
    <source>
        <dbReference type="Proteomes" id="UP000198614"/>
    </source>
</evidence>
<proteinExistence type="predicted"/>
<gene>
    <name evidence="5" type="ORF">OHN36_02070</name>
    <name evidence="4" type="ORF">SAMN05216260_118132</name>
</gene>
<dbReference type="OrthoDB" id="3693977at2"/>
<dbReference type="Gene3D" id="1.10.1200.10">
    <property type="entry name" value="ACP-like"/>
    <property type="match status" value="1"/>
</dbReference>
<organism evidence="4 6">
    <name type="scientific">Streptomyces griseoaurantiacus</name>
    <dbReference type="NCBI Taxonomy" id="68213"/>
    <lineage>
        <taxon>Bacteria</taxon>
        <taxon>Bacillati</taxon>
        <taxon>Actinomycetota</taxon>
        <taxon>Actinomycetes</taxon>
        <taxon>Kitasatosporales</taxon>
        <taxon>Streptomycetaceae</taxon>
        <taxon>Streptomyces</taxon>
        <taxon>Streptomyces aurantiacus group</taxon>
    </lineage>
</organism>